<dbReference type="SMART" id="SM00873">
    <property type="entry name" value="B3_4"/>
    <property type="match status" value="1"/>
</dbReference>
<keyword evidence="5 16" id="KW-0820">tRNA-binding</keyword>
<feature type="binding site" evidence="15">
    <location>
        <position position="486"/>
    </location>
    <ligand>
        <name>Mg(2+)</name>
        <dbReference type="ChEBI" id="CHEBI:18420"/>
        <note>shared with alpha subunit</note>
    </ligand>
</feature>
<dbReference type="Proteomes" id="UP000236197">
    <property type="component" value="Unassembled WGS sequence"/>
</dbReference>
<evidence type="ECO:0000256" key="5">
    <source>
        <dbReference type="ARBA" id="ARBA00022555"/>
    </source>
</evidence>
<sequence>MKVSLKWLSEYVDVPSDTKAFCDRLDLTGTGVEAVERTGAALDGVVVGHVLTCELHPDSDHLHVVTVDVGAGEPVQIVCGAPNIAAGIKVPVATVGAVLPGDLKIKKSKLRGVPSCGMCCSQRELGMGGDHAGIWILPEDAPVGMPIADFAQLSDTVLDLEITPNRPDCLSMVGMAREVGAMYRTDYESPLGRMAGKLVLDASSAPVDETVRITIEDAVRCPRYTARVIRGVKVGPSPDWMVERLAAIGQRSINNIVDVTNYILFLFGQPLHAFDLDKLKNADGVAHIVVRAAAEGERLTTLDGEDRALTPDMTVISTPELGAVALAGVMGGLDTEVTDGTVDILLEAATFEPGRTSRTSRNLGLFSESSMRYERGVDDHGIEERSAAAAALMVEVAGGSVSAAVRNGEGIVDEWPAPSTAPDLRFRIPRFCAMMGADIPRADIEDILRRLGCAVADDPAGNADVLAVTAPTFRPDLEREIDLYEEVLRLWGMDRIPATLPGGPGRVGTRSRMEHVMDTVNDVMRASGLNETMTYSFAEPGDLDRLRMPHEGLGEPVELINPLNADQSVMRQSIVPGLLRSVAYNQSRGVKNVQLYEAGAVFFAAEGRKQPKERRRLAGVLAGAMGDAGWNAAPAPFDFFDGKGVVESLARELALPKLRFKPLSAEEAPHLQPGRAAAVLSGGTELGWVGELHPLAVDAYQADAPVVAFELDVEALAKASRPARDYRDVPTFPAVSMDVAFVVDEGIAHEKLVQCMTSAGGKLLEDVRLFDVYRDEARVGVGKKSMAYALTYRASDRTLTSEEVDKAHARLVKKVSAATGAEVRA</sequence>
<dbReference type="InterPro" id="IPR005147">
    <property type="entry name" value="tRNA_synthase_B5-dom"/>
</dbReference>
<evidence type="ECO:0000259" key="19">
    <source>
        <dbReference type="PROSITE" id="PS51483"/>
    </source>
</evidence>
<dbReference type="SUPFAM" id="SSF54991">
    <property type="entry name" value="Anticodon-binding domain of PheRS"/>
    <property type="match status" value="1"/>
</dbReference>
<dbReference type="Pfam" id="PF01588">
    <property type="entry name" value="tRNA_bind"/>
    <property type="match status" value="1"/>
</dbReference>
<dbReference type="GO" id="GO:0009328">
    <property type="term" value="C:phenylalanine-tRNA ligase complex"/>
    <property type="evidence" value="ECO:0007669"/>
    <property type="project" value="TreeGrafter"/>
</dbReference>
<dbReference type="SUPFAM" id="SSF46955">
    <property type="entry name" value="Putative DNA-binding domain"/>
    <property type="match status" value="1"/>
</dbReference>
<dbReference type="GO" id="GO:0000287">
    <property type="term" value="F:magnesium ion binding"/>
    <property type="evidence" value="ECO:0007669"/>
    <property type="project" value="UniProtKB-UniRule"/>
</dbReference>
<dbReference type="GO" id="GO:0006432">
    <property type="term" value="P:phenylalanyl-tRNA aminoacylation"/>
    <property type="evidence" value="ECO:0007669"/>
    <property type="project" value="UniProtKB-UniRule"/>
</dbReference>
<dbReference type="InterPro" id="IPR009061">
    <property type="entry name" value="DNA-bd_dom_put_sf"/>
</dbReference>
<dbReference type="CDD" id="cd00769">
    <property type="entry name" value="PheRS_beta_core"/>
    <property type="match status" value="1"/>
</dbReference>
<dbReference type="Gene3D" id="2.40.50.140">
    <property type="entry name" value="Nucleic acid-binding proteins"/>
    <property type="match status" value="1"/>
</dbReference>
<dbReference type="EC" id="6.1.1.20" evidence="15"/>
<dbReference type="InterPro" id="IPR002547">
    <property type="entry name" value="tRNA-bd_dom"/>
</dbReference>
<keyword evidence="4 15" id="KW-0963">Cytoplasm</keyword>
<dbReference type="InterPro" id="IPR020825">
    <property type="entry name" value="Phe-tRNA_synthase-like_B3/B4"/>
</dbReference>
<evidence type="ECO:0000256" key="10">
    <source>
        <dbReference type="ARBA" id="ARBA00022842"/>
    </source>
</evidence>
<keyword evidence="8 15" id="KW-0547">Nucleotide-binding</keyword>
<organism evidence="20 21">
    <name type="scientific">Enteroscipio rubneri</name>
    <dbReference type="NCBI Taxonomy" id="2070686"/>
    <lineage>
        <taxon>Bacteria</taxon>
        <taxon>Bacillati</taxon>
        <taxon>Actinomycetota</taxon>
        <taxon>Coriobacteriia</taxon>
        <taxon>Eggerthellales</taxon>
        <taxon>Eggerthellaceae</taxon>
        <taxon>Enteroscipio</taxon>
    </lineage>
</organism>
<comment type="cofactor">
    <cofactor evidence="15">
        <name>Mg(2+)</name>
        <dbReference type="ChEBI" id="CHEBI:18420"/>
    </cofactor>
    <text evidence="15">Binds 2 magnesium ions per tetramer.</text>
</comment>
<dbReference type="InterPro" id="IPR045864">
    <property type="entry name" value="aa-tRNA-synth_II/BPL/LPL"/>
</dbReference>
<dbReference type="SUPFAM" id="SSF55681">
    <property type="entry name" value="Class II aaRS and biotin synthetases"/>
    <property type="match status" value="1"/>
</dbReference>
<dbReference type="InterPro" id="IPR033714">
    <property type="entry name" value="tRNA_bind_bactPheRS"/>
</dbReference>
<protein>
    <recommendedName>
        <fullName evidence="15">Phenylalanine--tRNA ligase beta subunit</fullName>
        <ecNumber evidence="15">6.1.1.20</ecNumber>
    </recommendedName>
    <alternativeName>
        <fullName evidence="15">Phenylalanyl-tRNA synthetase beta subunit</fullName>
        <shortName evidence="15">PheRS</shortName>
    </alternativeName>
</protein>
<name>A0A2K2UBA6_9ACTN</name>
<dbReference type="AlphaFoldDB" id="A0A2K2UBA6"/>
<feature type="domain" description="TRNA-binding" evidence="17">
    <location>
        <begin position="39"/>
        <end position="148"/>
    </location>
</feature>
<evidence type="ECO:0000256" key="7">
    <source>
        <dbReference type="ARBA" id="ARBA00022723"/>
    </source>
</evidence>
<evidence type="ECO:0000256" key="3">
    <source>
        <dbReference type="ARBA" id="ARBA00011209"/>
    </source>
</evidence>
<keyword evidence="21" id="KW-1185">Reference proteome</keyword>
<gene>
    <name evidence="15" type="primary">pheT</name>
    <name evidence="20" type="ORF">C2L71_07310</name>
</gene>
<reference evidence="21" key="1">
    <citation type="submission" date="2018-01" db="EMBL/GenBank/DDBJ databases">
        <title>Rubneribacter badeniensis gen. nov., sp. nov., and Colonibacter rubneri, gen. nov., sp. nov., WGS of new members of the Eggerthellaceae.</title>
        <authorList>
            <person name="Danylec N."/>
            <person name="Stoll D.A."/>
            <person name="Doetsch A."/>
            <person name="Kulling S.E."/>
            <person name="Huch M."/>
        </authorList>
    </citation>
    <scope>NUCLEOTIDE SEQUENCE [LARGE SCALE GENOMIC DNA]</scope>
    <source>
        <strain evidence="21">ResAG-96</strain>
    </source>
</reference>
<dbReference type="Pfam" id="PF03147">
    <property type="entry name" value="FDX-ACB"/>
    <property type="match status" value="1"/>
</dbReference>
<evidence type="ECO:0000313" key="20">
    <source>
        <dbReference type="EMBL" id="PNV67606.1"/>
    </source>
</evidence>
<dbReference type="OrthoDB" id="9805455at2"/>
<comment type="similarity">
    <text evidence="2 15">Belongs to the phenylalanyl-tRNA synthetase beta subunit family. Type 1 subfamily.</text>
</comment>
<dbReference type="InterPro" id="IPR012340">
    <property type="entry name" value="NA-bd_OB-fold"/>
</dbReference>
<dbReference type="PANTHER" id="PTHR10947:SF0">
    <property type="entry name" value="PHENYLALANINE--TRNA LIGASE BETA SUBUNIT"/>
    <property type="match status" value="1"/>
</dbReference>
<evidence type="ECO:0000256" key="4">
    <source>
        <dbReference type="ARBA" id="ARBA00022490"/>
    </source>
</evidence>
<dbReference type="RefSeq" id="WP_103265117.1">
    <property type="nucleotide sequence ID" value="NZ_CABMLE010000007.1"/>
</dbReference>
<evidence type="ECO:0000256" key="9">
    <source>
        <dbReference type="ARBA" id="ARBA00022840"/>
    </source>
</evidence>
<evidence type="ECO:0000256" key="15">
    <source>
        <dbReference type="HAMAP-Rule" id="MF_00283"/>
    </source>
</evidence>
<dbReference type="InterPro" id="IPR005146">
    <property type="entry name" value="B3/B4_tRNA-bd"/>
</dbReference>
<keyword evidence="11 16" id="KW-0694">RNA-binding</keyword>
<evidence type="ECO:0000256" key="16">
    <source>
        <dbReference type="PROSITE-ProRule" id="PRU00209"/>
    </source>
</evidence>
<evidence type="ECO:0000256" key="11">
    <source>
        <dbReference type="ARBA" id="ARBA00022884"/>
    </source>
</evidence>
<feature type="domain" description="FDX-ACB" evidence="18">
    <location>
        <begin position="730"/>
        <end position="824"/>
    </location>
</feature>
<feature type="domain" description="B5" evidence="19">
    <location>
        <begin position="419"/>
        <end position="498"/>
    </location>
</feature>
<dbReference type="PROSITE" id="PS51483">
    <property type="entry name" value="B5"/>
    <property type="match status" value="1"/>
</dbReference>
<dbReference type="SUPFAM" id="SSF56037">
    <property type="entry name" value="PheT/TilS domain"/>
    <property type="match status" value="1"/>
</dbReference>
<dbReference type="SMART" id="SM00896">
    <property type="entry name" value="FDX-ACB"/>
    <property type="match status" value="1"/>
</dbReference>
<comment type="subcellular location">
    <subcellularLocation>
        <location evidence="1 15">Cytoplasm</location>
    </subcellularLocation>
</comment>
<dbReference type="InterPro" id="IPR004532">
    <property type="entry name" value="Phe-tRNA-ligase_IIc_bsu_bact"/>
</dbReference>
<evidence type="ECO:0000256" key="12">
    <source>
        <dbReference type="ARBA" id="ARBA00022917"/>
    </source>
</evidence>
<dbReference type="Pfam" id="PF03483">
    <property type="entry name" value="B3_4"/>
    <property type="match status" value="1"/>
</dbReference>
<accession>A0A2K2UBA6</accession>
<proteinExistence type="inferred from homology"/>
<dbReference type="NCBIfam" id="TIGR00472">
    <property type="entry name" value="pheT_bact"/>
    <property type="match status" value="1"/>
</dbReference>
<dbReference type="FunFam" id="2.40.50.140:FF:000045">
    <property type="entry name" value="Phenylalanine--tRNA ligase beta subunit"/>
    <property type="match status" value="1"/>
</dbReference>
<keyword evidence="10 15" id="KW-0460">Magnesium</keyword>
<dbReference type="Pfam" id="PF03484">
    <property type="entry name" value="B5"/>
    <property type="match status" value="1"/>
</dbReference>
<dbReference type="InterPro" id="IPR005121">
    <property type="entry name" value="Fdx_antiC-bd"/>
</dbReference>
<dbReference type="PROSITE" id="PS50886">
    <property type="entry name" value="TRBD"/>
    <property type="match status" value="1"/>
</dbReference>
<comment type="caution">
    <text evidence="20">The sequence shown here is derived from an EMBL/GenBank/DDBJ whole genome shotgun (WGS) entry which is preliminary data.</text>
</comment>
<evidence type="ECO:0000313" key="21">
    <source>
        <dbReference type="Proteomes" id="UP000236197"/>
    </source>
</evidence>
<dbReference type="Gene3D" id="3.30.70.380">
    <property type="entry name" value="Ferrodoxin-fold anticodon-binding domain"/>
    <property type="match status" value="1"/>
</dbReference>
<dbReference type="GO" id="GO:0004826">
    <property type="term" value="F:phenylalanine-tRNA ligase activity"/>
    <property type="evidence" value="ECO:0007669"/>
    <property type="project" value="UniProtKB-UniRule"/>
</dbReference>
<keyword evidence="6 15" id="KW-0436">Ligase</keyword>
<evidence type="ECO:0000256" key="2">
    <source>
        <dbReference type="ARBA" id="ARBA00008653"/>
    </source>
</evidence>
<keyword evidence="12 15" id="KW-0648">Protein biosynthesis</keyword>
<evidence type="ECO:0000256" key="14">
    <source>
        <dbReference type="ARBA" id="ARBA00049255"/>
    </source>
</evidence>
<evidence type="ECO:0000256" key="8">
    <source>
        <dbReference type="ARBA" id="ARBA00022741"/>
    </source>
</evidence>
<dbReference type="Pfam" id="PF17759">
    <property type="entry name" value="tRNA_synthFbeta"/>
    <property type="match status" value="1"/>
</dbReference>
<keyword evidence="13 15" id="KW-0030">Aminoacyl-tRNA synthetase</keyword>
<dbReference type="PROSITE" id="PS51447">
    <property type="entry name" value="FDX_ACB"/>
    <property type="match status" value="1"/>
</dbReference>
<dbReference type="Gene3D" id="3.30.930.10">
    <property type="entry name" value="Bira Bifunctional Protein, Domain 2"/>
    <property type="match status" value="1"/>
</dbReference>
<keyword evidence="9 15" id="KW-0067">ATP-binding</keyword>
<dbReference type="InterPro" id="IPR045060">
    <property type="entry name" value="Phe-tRNA-ligase_IIc_bsu"/>
</dbReference>
<dbReference type="Gene3D" id="3.30.56.10">
    <property type="match status" value="2"/>
</dbReference>
<dbReference type="GO" id="GO:0005524">
    <property type="term" value="F:ATP binding"/>
    <property type="evidence" value="ECO:0007669"/>
    <property type="project" value="UniProtKB-UniRule"/>
</dbReference>
<evidence type="ECO:0000259" key="18">
    <source>
        <dbReference type="PROSITE" id="PS51447"/>
    </source>
</evidence>
<dbReference type="InterPro" id="IPR041616">
    <property type="entry name" value="PheRS_beta_core"/>
</dbReference>
<dbReference type="Gene3D" id="3.50.40.10">
    <property type="entry name" value="Phenylalanyl-trna Synthetase, Chain B, domain 3"/>
    <property type="match status" value="1"/>
</dbReference>
<feature type="binding site" evidence="15">
    <location>
        <position position="476"/>
    </location>
    <ligand>
        <name>Mg(2+)</name>
        <dbReference type="ChEBI" id="CHEBI:18420"/>
        <note>shared with alpha subunit</note>
    </ligand>
</feature>
<evidence type="ECO:0000256" key="6">
    <source>
        <dbReference type="ARBA" id="ARBA00022598"/>
    </source>
</evidence>
<evidence type="ECO:0000259" key="17">
    <source>
        <dbReference type="PROSITE" id="PS50886"/>
    </source>
</evidence>
<dbReference type="FunFam" id="3.30.70.380:FF:000001">
    <property type="entry name" value="Phenylalanine--tRNA ligase beta subunit"/>
    <property type="match status" value="1"/>
</dbReference>
<dbReference type="GO" id="GO:0000049">
    <property type="term" value="F:tRNA binding"/>
    <property type="evidence" value="ECO:0007669"/>
    <property type="project" value="UniProtKB-UniRule"/>
</dbReference>
<comment type="subunit">
    <text evidence="3 15">Tetramer of two alpha and two beta subunits.</text>
</comment>
<dbReference type="SMART" id="SM00874">
    <property type="entry name" value="B5"/>
    <property type="match status" value="1"/>
</dbReference>
<feature type="binding site" evidence="15">
    <location>
        <position position="482"/>
    </location>
    <ligand>
        <name>Mg(2+)</name>
        <dbReference type="ChEBI" id="CHEBI:18420"/>
        <note>shared with alpha subunit</note>
    </ligand>
</feature>
<dbReference type="HAMAP" id="MF_00283">
    <property type="entry name" value="Phe_tRNA_synth_beta1"/>
    <property type="match status" value="1"/>
</dbReference>
<evidence type="ECO:0000256" key="13">
    <source>
        <dbReference type="ARBA" id="ARBA00023146"/>
    </source>
</evidence>
<dbReference type="InterPro" id="IPR036690">
    <property type="entry name" value="Fdx_antiC-bd_sf"/>
</dbReference>
<dbReference type="SUPFAM" id="SSF50249">
    <property type="entry name" value="Nucleic acid-binding proteins"/>
    <property type="match status" value="1"/>
</dbReference>
<dbReference type="CDD" id="cd02796">
    <property type="entry name" value="tRNA_bind_bactPheRS"/>
    <property type="match status" value="1"/>
</dbReference>
<feature type="binding site" evidence="15">
    <location>
        <position position="485"/>
    </location>
    <ligand>
        <name>Mg(2+)</name>
        <dbReference type="ChEBI" id="CHEBI:18420"/>
        <note>shared with alpha subunit</note>
    </ligand>
</feature>
<keyword evidence="7 15" id="KW-0479">Metal-binding</keyword>
<dbReference type="EMBL" id="PPEK01000007">
    <property type="protein sequence ID" value="PNV67606.1"/>
    <property type="molecule type" value="Genomic_DNA"/>
</dbReference>
<dbReference type="NCBIfam" id="NF045760">
    <property type="entry name" value="YtpR"/>
    <property type="match status" value="1"/>
</dbReference>
<evidence type="ECO:0000256" key="1">
    <source>
        <dbReference type="ARBA" id="ARBA00004496"/>
    </source>
</evidence>
<dbReference type="PANTHER" id="PTHR10947">
    <property type="entry name" value="PHENYLALANYL-TRNA SYNTHETASE BETA CHAIN AND LEUCINE-RICH REPEAT-CONTAINING PROTEIN 47"/>
    <property type="match status" value="1"/>
</dbReference>
<comment type="catalytic activity">
    <reaction evidence="14 15">
        <text>tRNA(Phe) + L-phenylalanine + ATP = L-phenylalanyl-tRNA(Phe) + AMP + diphosphate + H(+)</text>
        <dbReference type="Rhea" id="RHEA:19413"/>
        <dbReference type="Rhea" id="RHEA-COMP:9668"/>
        <dbReference type="Rhea" id="RHEA-COMP:9699"/>
        <dbReference type="ChEBI" id="CHEBI:15378"/>
        <dbReference type="ChEBI" id="CHEBI:30616"/>
        <dbReference type="ChEBI" id="CHEBI:33019"/>
        <dbReference type="ChEBI" id="CHEBI:58095"/>
        <dbReference type="ChEBI" id="CHEBI:78442"/>
        <dbReference type="ChEBI" id="CHEBI:78531"/>
        <dbReference type="ChEBI" id="CHEBI:456215"/>
        <dbReference type="EC" id="6.1.1.20"/>
    </reaction>
</comment>